<feature type="domain" description="ABC transporter" evidence="3">
    <location>
        <begin position="1"/>
        <end position="246"/>
    </location>
</feature>
<reference evidence="4" key="2">
    <citation type="journal article" date="2020" name="Microorganisms">
        <title>Osmotic Adaptation and Compatible Solute Biosynthesis of Phototrophic Bacteria as Revealed from Genome Analyses.</title>
        <authorList>
            <person name="Imhoff J.F."/>
            <person name="Rahn T."/>
            <person name="Kunzel S."/>
            <person name="Keller A."/>
            <person name="Neulinger S.C."/>
        </authorList>
    </citation>
    <scope>NUCLEOTIDE SEQUENCE</scope>
    <source>
        <strain evidence="4">DSM 4395</strain>
    </source>
</reference>
<dbReference type="Pfam" id="PF00005">
    <property type="entry name" value="ABC_tran"/>
    <property type="match status" value="1"/>
</dbReference>
<dbReference type="Proteomes" id="UP001296967">
    <property type="component" value="Unassembled WGS sequence"/>
</dbReference>
<dbReference type="GO" id="GO:0005524">
    <property type="term" value="F:ATP binding"/>
    <property type="evidence" value="ECO:0007669"/>
    <property type="project" value="UniProtKB-KW"/>
</dbReference>
<dbReference type="RefSeq" id="WP_201245326.1">
    <property type="nucleotide sequence ID" value="NZ_NHSF01000056.1"/>
</dbReference>
<dbReference type="SMART" id="SM00382">
    <property type="entry name" value="AAA"/>
    <property type="match status" value="1"/>
</dbReference>
<name>A0AAJ0XG22_HALSE</name>
<dbReference type="SUPFAM" id="SSF52540">
    <property type="entry name" value="P-loop containing nucleoside triphosphate hydrolases"/>
    <property type="match status" value="1"/>
</dbReference>
<keyword evidence="5" id="KW-1185">Reference proteome</keyword>
<gene>
    <name evidence="4" type="ORF">CCR82_09115</name>
</gene>
<sequence length="246" mass="26264">MAALTLARLQPKLLAPIELEIGAGELVFISGPSGAGKSLLLRAIADLDPSQGEVLIDAQPRSLIPAPEWRRRVGLLPAETGWWADQVGAHFAISPAEPAQASAMATPAGAVDATPTQGGFPDEVAQVKGDQLGITGLARLLARLGFQSDVLDWDVQRLSTGERQRLALARLLVNGPEVLLLDEATANLDPSNRAQAEQLIDDYRRQRRAAVLWASHDPDQRQRLAQAAGGRCFVIEAGRLQAESPA</sequence>
<dbReference type="InterPro" id="IPR003439">
    <property type="entry name" value="ABC_transporter-like_ATP-bd"/>
</dbReference>
<comment type="caution">
    <text evidence="4">The sequence shown here is derived from an EMBL/GenBank/DDBJ whole genome shotgun (WGS) entry which is preliminary data.</text>
</comment>
<dbReference type="PANTHER" id="PTHR43119">
    <property type="entry name" value="ABC TRANSPORT PROTEIN ATP-BINDING COMPONENT-RELATED"/>
    <property type="match status" value="1"/>
</dbReference>
<dbReference type="AlphaFoldDB" id="A0AAJ0XG22"/>
<evidence type="ECO:0000256" key="1">
    <source>
        <dbReference type="ARBA" id="ARBA00022741"/>
    </source>
</evidence>
<dbReference type="GO" id="GO:0016887">
    <property type="term" value="F:ATP hydrolysis activity"/>
    <property type="evidence" value="ECO:0007669"/>
    <property type="project" value="InterPro"/>
</dbReference>
<accession>A0AAJ0XG22</accession>
<dbReference type="EMBL" id="NHSF01000056">
    <property type="protein sequence ID" value="MBK5930676.1"/>
    <property type="molecule type" value="Genomic_DNA"/>
</dbReference>
<evidence type="ECO:0000259" key="3">
    <source>
        <dbReference type="PROSITE" id="PS50893"/>
    </source>
</evidence>
<keyword evidence="2" id="KW-0067">ATP-binding</keyword>
<organism evidence="4 5">
    <name type="scientific">Halochromatium salexigens</name>
    <name type="common">Chromatium salexigens</name>
    <dbReference type="NCBI Taxonomy" id="49447"/>
    <lineage>
        <taxon>Bacteria</taxon>
        <taxon>Pseudomonadati</taxon>
        <taxon>Pseudomonadota</taxon>
        <taxon>Gammaproteobacteria</taxon>
        <taxon>Chromatiales</taxon>
        <taxon>Chromatiaceae</taxon>
        <taxon>Halochromatium</taxon>
    </lineage>
</organism>
<protein>
    <recommendedName>
        <fullName evidence="3">ABC transporter domain-containing protein</fullName>
    </recommendedName>
</protein>
<dbReference type="PANTHER" id="PTHR43119:SF1">
    <property type="entry name" value="ABC TRANSPORTER DOMAIN-CONTAINING PROTEIN"/>
    <property type="match status" value="1"/>
</dbReference>
<evidence type="ECO:0000256" key="2">
    <source>
        <dbReference type="ARBA" id="ARBA00022840"/>
    </source>
</evidence>
<evidence type="ECO:0000313" key="5">
    <source>
        <dbReference type="Proteomes" id="UP001296967"/>
    </source>
</evidence>
<dbReference type="Gene3D" id="3.40.50.300">
    <property type="entry name" value="P-loop containing nucleotide triphosphate hydrolases"/>
    <property type="match status" value="1"/>
</dbReference>
<dbReference type="InterPro" id="IPR027417">
    <property type="entry name" value="P-loop_NTPase"/>
</dbReference>
<reference evidence="4" key="1">
    <citation type="submission" date="2017-05" db="EMBL/GenBank/DDBJ databases">
        <authorList>
            <person name="Imhoff J.F."/>
            <person name="Rahn T."/>
            <person name="Kuenzel S."/>
            <person name="Neulinger S.C."/>
        </authorList>
    </citation>
    <scope>NUCLEOTIDE SEQUENCE</scope>
    <source>
        <strain evidence="4">DSM 4395</strain>
    </source>
</reference>
<proteinExistence type="predicted"/>
<evidence type="ECO:0000313" key="4">
    <source>
        <dbReference type="EMBL" id="MBK5930676.1"/>
    </source>
</evidence>
<dbReference type="InterPro" id="IPR003593">
    <property type="entry name" value="AAA+_ATPase"/>
</dbReference>
<dbReference type="PROSITE" id="PS50893">
    <property type="entry name" value="ABC_TRANSPORTER_2"/>
    <property type="match status" value="1"/>
</dbReference>
<keyword evidence="1" id="KW-0547">Nucleotide-binding</keyword>